<keyword evidence="6" id="KW-1185">Reference proteome</keyword>
<dbReference type="SMART" id="SM00135">
    <property type="entry name" value="LY"/>
    <property type="match status" value="3"/>
</dbReference>
<reference evidence="6" key="1">
    <citation type="submission" date="2012-12" db="EMBL/GenBank/DDBJ databases">
        <authorList>
            <person name="Hellsten U."/>
            <person name="Grimwood J."/>
            <person name="Chapman J.A."/>
            <person name="Shapiro H."/>
            <person name="Aerts A."/>
            <person name="Otillar R.P."/>
            <person name="Terry A.Y."/>
            <person name="Boore J.L."/>
            <person name="Simakov O."/>
            <person name="Marletaz F."/>
            <person name="Cho S.-J."/>
            <person name="Edsinger-Gonzales E."/>
            <person name="Havlak P."/>
            <person name="Kuo D.-H."/>
            <person name="Larsson T."/>
            <person name="Lv J."/>
            <person name="Arendt D."/>
            <person name="Savage R."/>
            <person name="Osoegawa K."/>
            <person name="de Jong P."/>
            <person name="Lindberg D.R."/>
            <person name="Seaver E.C."/>
            <person name="Weisblat D.A."/>
            <person name="Putnam N.H."/>
            <person name="Grigoriev I.V."/>
            <person name="Rokhsar D.S."/>
        </authorList>
    </citation>
    <scope>NUCLEOTIDE SEQUENCE</scope>
</reference>
<dbReference type="OrthoDB" id="5958943at2759"/>
<dbReference type="PROSITE" id="PS51120">
    <property type="entry name" value="LDLRB"/>
    <property type="match status" value="1"/>
</dbReference>
<dbReference type="RefSeq" id="XP_009025944.1">
    <property type="nucleotide sequence ID" value="XM_009027696.1"/>
</dbReference>
<evidence type="ECO:0000256" key="3">
    <source>
        <dbReference type="SAM" id="Phobius"/>
    </source>
</evidence>
<dbReference type="STRING" id="6412.T1FDS3"/>
<dbReference type="EnsemblMetazoa" id="HelroT178815">
    <property type="protein sequence ID" value="HelroP178815"/>
    <property type="gene ID" value="HelroG178815"/>
</dbReference>
<protein>
    <submittedName>
        <fullName evidence="4 5">Uncharacterized protein</fullName>
    </submittedName>
</protein>
<gene>
    <name evidence="5" type="primary">20206972</name>
    <name evidence="4" type="ORF">HELRODRAFT_178815</name>
</gene>
<dbReference type="Gene3D" id="2.120.10.30">
    <property type="entry name" value="TolB, C-terminal domain"/>
    <property type="match status" value="1"/>
</dbReference>
<evidence type="ECO:0000256" key="1">
    <source>
        <dbReference type="PROSITE-ProRule" id="PRU00461"/>
    </source>
</evidence>
<dbReference type="CTD" id="20206972"/>
<feature type="compositionally biased region" description="Low complexity" evidence="2">
    <location>
        <begin position="324"/>
        <end position="334"/>
    </location>
</feature>
<dbReference type="KEGG" id="hro:HELRODRAFT_178815"/>
<feature type="repeat" description="LDL-receptor class B" evidence="1">
    <location>
        <begin position="233"/>
        <end position="274"/>
    </location>
</feature>
<name>T1FDS3_HELRO</name>
<organism evidence="5 6">
    <name type="scientific">Helobdella robusta</name>
    <name type="common">Californian leech</name>
    <dbReference type="NCBI Taxonomy" id="6412"/>
    <lineage>
        <taxon>Eukaryota</taxon>
        <taxon>Metazoa</taxon>
        <taxon>Spiralia</taxon>
        <taxon>Lophotrochozoa</taxon>
        <taxon>Annelida</taxon>
        <taxon>Clitellata</taxon>
        <taxon>Hirudinea</taxon>
        <taxon>Rhynchobdellida</taxon>
        <taxon>Glossiphoniidae</taxon>
        <taxon>Helobdella</taxon>
    </lineage>
</organism>
<keyword evidence="3" id="KW-0472">Membrane</keyword>
<dbReference type="HOGENOM" id="CLU_483389_0_0_1"/>
<dbReference type="GeneID" id="20206972"/>
<dbReference type="EMBL" id="AMQM01006560">
    <property type="status" value="NOT_ANNOTATED_CDS"/>
    <property type="molecule type" value="Genomic_DNA"/>
</dbReference>
<evidence type="ECO:0000313" key="4">
    <source>
        <dbReference type="EMBL" id="ESN95900.1"/>
    </source>
</evidence>
<keyword evidence="3" id="KW-0812">Transmembrane</keyword>
<feature type="region of interest" description="Disordered" evidence="2">
    <location>
        <begin position="324"/>
        <end position="346"/>
    </location>
</feature>
<evidence type="ECO:0000256" key="2">
    <source>
        <dbReference type="SAM" id="MobiDB-lite"/>
    </source>
</evidence>
<dbReference type="EMBL" id="KB097496">
    <property type="protein sequence ID" value="ESN95900.1"/>
    <property type="molecule type" value="Genomic_DNA"/>
</dbReference>
<feature type="transmembrane region" description="Helical" evidence="3">
    <location>
        <begin position="21"/>
        <end position="38"/>
    </location>
</feature>
<dbReference type="AlphaFoldDB" id="T1FDS3"/>
<reference evidence="5" key="3">
    <citation type="submission" date="2015-06" db="UniProtKB">
        <authorList>
            <consortium name="EnsemblMetazoa"/>
        </authorList>
    </citation>
    <scope>IDENTIFICATION</scope>
</reference>
<dbReference type="InterPro" id="IPR050778">
    <property type="entry name" value="Cueball_EGF_LRP_Nidogen"/>
</dbReference>
<accession>T1FDS3</accession>
<dbReference type="PANTHER" id="PTHR46513:SF13">
    <property type="entry name" value="EGF-LIKE DOMAIN-CONTAINING PROTEIN"/>
    <property type="match status" value="1"/>
</dbReference>
<evidence type="ECO:0000313" key="5">
    <source>
        <dbReference type="EnsemblMetazoa" id="HelroP178815"/>
    </source>
</evidence>
<dbReference type="Proteomes" id="UP000015101">
    <property type="component" value="Unassembled WGS sequence"/>
</dbReference>
<dbReference type="InParanoid" id="T1FDS3"/>
<evidence type="ECO:0000313" key="6">
    <source>
        <dbReference type="Proteomes" id="UP000015101"/>
    </source>
</evidence>
<dbReference type="InterPro" id="IPR011042">
    <property type="entry name" value="6-blade_b-propeller_TolB-like"/>
</dbReference>
<dbReference type="InterPro" id="IPR000033">
    <property type="entry name" value="LDLR_classB_rpt"/>
</dbReference>
<proteinExistence type="predicted"/>
<reference evidence="4 6" key="2">
    <citation type="journal article" date="2013" name="Nature">
        <title>Insights into bilaterian evolution from three spiralian genomes.</title>
        <authorList>
            <person name="Simakov O."/>
            <person name="Marletaz F."/>
            <person name="Cho S.J."/>
            <person name="Edsinger-Gonzales E."/>
            <person name="Havlak P."/>
            <person name="Hellsten U."/>
            <person name="Kuo D.H."/>
            <person name="Larsson T."/>
            <person name="Lv J."/>
            <person name="Arendt D."/>
            <person name="Savage R."/>
            <person name="Osoegawa K."/>
            <person name="de Jong P."/>
            <person name="Grimwood J."/>
            <person name="Chapman J.A."/>
            <person name="Shapiro H."/>
            <person name="Aerts A."/>
            <person name="Otillar R.P."/>
            <person name="Terry A.Y."/>
            <person name="Boore J.L."/>
            <person name="Grigoriev I.V."/>
            <person name="Lindberg D.R."/>
            <person name="Seaver E.C."/>
            <person name="Weisblat D.A."/>
            <person name="Putnam N.H."/>
            <person name="Rokhsar D.S."/>
        </authorList>
    </citation>
    <scope>NUCLEOTIDE SEQUENCE</scope>
</reference>
<feature type="compositionally biased region" description="Pro residues" evidence="2">
    <location>
        <begin position="335"/>
        <end position="346"/>
    </location>
</feature>
<dbReference type="eggNOG" id="KOG1215">
    <property type="taxonomic scope" value="Eukaryota"/>
</dbReference>
<sequence length="564" mass="62350">MTTPCYKNRMDSDSKLTTENTRMTSSFLIIVIVTSVFLSTQMPRISAQDGGYYVAAGTRILFVKAPNTDVIYEDVSRISPGLAQSVKAPCLASLCSYAMAWFEYGSPLKLKDHGTHVSLSKIITVAYDGYEVSGKGLLFWSDISVSRKRIFKAKIEKAPDITEEGTLEMNINVDAVTGLALDWRTNNIYFTSEKDQTISACAYTYTDFTARCKVIIFTDLQRPRGITLDLDASYLFWSDQKTMKVERSMLDGSNRTTLVTNAQLPNHMVTHRSKLYWVNSDNKTLERCDYSGSNHIIVASLKNLVEDTHIFGLSVLNRLSGNPGIGPNNNNSSSPPTPTPAQNIPPPTSAPFLRDEFIITTLGKLMVRVVVPLGQDCGVAERYMSYAKASALFGVAHYNGVLNQTRSSTVCISDSVNLLCFPVNGAAVYACPSHSLLILDPSARACVEPTRILLFAMADQGVVAMVGNPRSVTKAELHIHVKFVRRSSRPIAVAYDDYRQVAVVYYSQQCLLFYTNVGSVTINQVKYNWHTLEVLDVCDVNGPKKIRVLTRSGQKLRGLAIDGK</sequence>
<keyword evidence="3" id="KW-1133">Transmembrane helix</keyword>
<dbReference type="SUPFAM" id="SSF63825">
    <property type="entry name" value="YWTD domain"/>
    <property type="match status" value="1"/>
</dbReference>
<dbReference type="PANTHER" id="PTHR46513">
    <property type="entry name" value="VITELLOGENIN RECEPTOR-LIKE PROTEIN-RELATED-RELATED"/>
    <property type="match status" value="1"/>
</dbReference>